<organism evidence="4 5">
    <name type="scientific">Phaeodactylibacter xiamenensis</name>
    <dbReference type="NCBI Taxonomy" id="1524460"/>
    <lineage>
        <taxon>Bacteria</taxon>
        <taxon>Pseudomonadati</taxon>
        <taxon>Bacteroidota</taxon>
        <taxon>Saprospiria</taxon>
        <taxon>Saprospirales</taxon>
        <taxon>Haliscomenobacteraceae</taxon>
        <taxon>Phaeodactylibacter</taxon>
    </lineage>
</organism>
<accession>A0A098RYT7</accession>
<dbReference type="EMBL" id="JPOS01000093">
    <property type="protein sequence ID" value="KGE85085.1"/>
    <property type="molecule type" value="Genomic_DNA"/>
</dbReference>
<evidence type="ECO:0000313" key="4">
    <source>
        <dbReference type="EMBL" id="KGE85085.1"/>
    </source>
</evidence>
<reference evidence="4 5" key="1">
    <citation type="journal article" date="2014" name="Int. J. Syst. Evol. Microbiol.">
        <title>Phaeodactylibacter xiamenensis gen. nov., sp. nov., a member of the family Saprospiraceae isolated from the marine alga Phaeodactylum tricornutum.</title>
        <authorList>
            <person name="Chen Z.Jr."/>
            <person name="Lei X."/>
            <person name="Lai Q."/>
            <person name="Li Y."/>
            <person name="Zhang B."/>
            <person name="Zhang J."/>
            <person name="Zhang H."/>
            <person name="Yang L."/>
            <person name="Zheng W."/>
            <person name="Tian Y."/>
            <person name="Yu Z."/>
            <person name="Xu H.Jr."/>
            <person name="Zheng T."/>
        </authorList>
    </citation>
    <scope>NUCLEOTIDE SEQUENCE [LARGE SCALE GENOMIC DNA]</scope>
    <source>
        <strain evidence="4 5">KD52</strain>
    </source>
</reference>
<dbReference type="STRING" id="1524460.IX84_29770"/>
<dbReference type="InterPro" id="IPR013783">
    <property type="entry name" value="Ig-like_fold"/>
</dbReference>
<proteinExistence type="predicted"/>
<dbReference type="InterPro" id="IPR056600">
    <property type="entry name" value="GBD_T9SS_assoc"/>
</dbReference>
<dbReference type="Gene3D" id="2.60.40.10">
    <property type="entry name" value="Immunoglobulins"/>
    <property type="match status" value="1"/>
</dbReference>
<keyword evidence="5" id="KW-1185">Reference proteome</keyword>
<evidence type="ECO:0000256" key="1">
    <source>
        <dbReference type="SAM" id="SignalP"/>
    </source>
</evidence>
<keyword evidence="1" id="KW-0732">Signal</keyword>
<comment type="caution">
    <text evidence="4">The sequence shown here is derived from an EMBL/GenBank/DDBJ whole genome shotgun (WGS) entry which is preliminary data.</text>
</comment>
<dbReference type="InterPro" id="IPR026444">
    <property type="entry name" value="Secre_tail"/>
</dbReference>
<evidence type="ECO:0000313" key="5">
    <source>
        <dbReference type="Proteomes" id="UP000029736"/>
    </source>
</evidence>
<dbReference type="NCBIfam" id="TIGR04183">
    <property type="entry name" value="Por_Secre_tail"/>
    <property type="match status" value="1"/>
</dbReference>
<feature type="domain" description="T9SS-like galactose binding" evidence="3">
    <location>
        <begin position="500"/>
        <end position="603"/>
    </location>
</feature>
<dbReference type="RefSeq" id="WP_044229436.1">
    <property type="nucleotide sequence ID" value="NZ_JBKAGJ010000040.1"/>
</dbReference>
<protein>
    <submittedName>
        <fullName evidence="4">Uncharacterized protein</fullName>
    </submittedName>
</protein>
<sequence>MKTYILPLFLLLLSTAATTAQELLFEEDFNSCGLSSNWTVNLTGNPDAAWSVGLPENENSDGSSIDGSCMLIMDDDATGENSPAWTLQLESQPFDATGWSRVTLYADVHFRNYDGLDAFDLLAFDGNEWQLLRRFQGVEGQTGTQFSAFLPVEIDLTFFAHETLQIAVRYDDGGTWGWWAGIDNIRVEGTGSGTPVLLETFNECALPDGWLNETLSGPAGWSFGMVDNENAGANNSINGSCMAFFDDDGLGEDAPFSKALLLSPVINGLEFSEYRLEFDAVIRQYTDLESLSVGLRDEATGETAWAQAYLEDQGGPLFDNSVQLVVDLSEYRSPQMRLAFLYDDGNGWGWWAALDNIKLIGEGSTNDLCENAIALELDAPCTPGNNQGSVYTGPDACTPPGAGSLWYQYTAAGSQWVHLRTFAGYNDAVTIFTGDCTSPEVLTCTDYDAHGFTGEDLYFEAEAGTTYFIRVHGQRAEFGVPRGAHCIQLSSDGPPPTPPANDDCANALPLEADGNCVSGNNYHATFEGPVPSRNNKAQADIWFRFTPEDGTPLRIQSQADFADVLTVYRGSCGALEEVACNELGQELLLEAPEAGTTYYLQLSGFFATLEGTCCLKIEAAPEEPPANVLCGTAIELELGDDCTAVQPTGAGFSGPLSSCALGQSDAVWYTFTAPGSGSVAFELESDFVATLSVFSGSCANLEEIFCATAPDACTHTNRLSGLTPGQQYFLRLGVNSSLTGWAGAGTACLRVDEASGAPNAGPLSLFANLECFGNGRALLLLEATGGSGGYTFTGISDGSLLDDGMAYFAEVTDEAGCSAVISGTINCPATCPLDVEIEILEENDCPNDFNAVLQVAALGGSDSLRYTWQNGYDGPLLTQAMNGSYRVTVTDLTNNCSAIAAYEIGAIAPIAVEVLELSPPSSGGMDGSISVAVSGGTPPYLYEWSLDGAFVSNAANPQNLSAGAYQLHITDANGCTFSAEDIELGTPSTTLSEPMHARINVYPNPNRGLFYVDAEDLPAPVTHLEVYTASGQLVRRVDIGANWQPPYAVDLSGSSTGLYLLRVFTEAGIAQRRVIVGR</sequence>
<dbReference type="Pfam" id="PF23759">
    <property type="entry name" value="GBD_T9SS_assoc"/>
    <property type="match status" value="2"/>
</dbReference>
<gene>
    <name evidence="4" type="ORF">IX84_29770</name>
</gene>
<dbReference type="AlphaFoldDB" id="A0A098RYT7"/>
<evidence type="ECO:0000259" key="2">
    <source>
        <dbReference type="Pfam" id="PF18962"/>
    </source>
</evidence>
<feature type="signal peptide" evidence="1">
    <location>
        <begin position="1"/>
        <end position="20"/>
    </location>
</feature>
<feature type="chain" id="PRO_5001947590" evidence="1">
    <location>
        <begin position="21"/>
        <end position="1078"/>
    </location>
</feature>
<dbReference type="OrthoDB" id="951108at2"/>
<dbReference type="Pfam" id="PF18962">
    <property type="entry name" value="Por_Secre_tail"/>
    <property type="match status" value="1"/>
</dbReference>
<feature type="domain" description="Secretion system C-terminal sorting" evidence="2">
    <location>
        <begin position="1001"/>
        <end position="1076"/>
    </location>
</feature>
<dbReference type="Pfam" id="PF13573">
    <property type="entry name" value="SprB"/>
    <property type="match status" value="1"/>
</dbReference>
<dbReference type="Proteomes" id="UP000029736">
    <property type="component" value="Unassembled WGS sequence"/>
</dbReference>
<evidence type="ECO:0000259" key="3">
    <source>
        <dbReference type="Pfam" id="PF23759"/>
    </source>
</evidence>
<feature type="domain" description="T9SS-like galactose binding" evidence="3">
    <location>
        <begin position="666"/>
        <end position="737"/>
    </location>
</feature>
<dbReference type="InterPro" id="IPR025667">
    <property type="entry name" value="SprB_repeat"/>
</dbReference>
<name>A0A098RYT7_9BACT</name>